<dbReference type="PANTHER" id="PTHR36438:SF1">
    <property type="entry name" value="IRON-SULFUR CLUSTER REPAIR PROTEIN YTFE"/>
    <property type="match status" value="1"/>
</dbReference>
<dbReference type="GO" id="GO:0046872">
    <property type="term" value="F:metal ion binding"/>
    <property type="evidence" value="ECO:0007669"/>
    <property type="project" value="UniProtKB-KW"/>
</dbReference>
<keyword evidence="2" id="KW-0963">Cytoplasm</keyword>
<name>A0A9D2L5D7_9BACT</name>
<comment type="caution">
    <text evidence="6">The sequence shown here is derived from an EMBL/GenBank/DDBJ whole genome shotgun (WGS) entry which is preliminary data.</text>
</comment>
<comment type="subcellular location">
    <subcellularLocation>
        <location evidence="1">Cytoplasm</location>
    </subcellularLocation>
</comment>
<dbReference type="Pfam" id="PF01814">
    <property type="entry name" value="Hemerythrin"/>
    <property type="match status" value="1"/>
</dbReference>
<evidence type="ECO:0000259" key="5">
    <source>
        <dbReference type="Pfam" id="PF01814"/>
    </source>
</evidence>
<protein>
    <submittedName>
        <fullName evidence="6">Hemerythrin domain-containing protein</fullName>
    </submittedName>
</protein>
<sequence>MKKTELTYDDKEGTRILFSAGMKLADLIESNYELLAILSRLGIPLGFGEISVAEMCRHHNLSVNLFLHICRIYSSATPILSYDQLTTADLPDILSYLHASHLYYIQHTLPRLDAKMQAMIDSCDGTNRKILSSFFADYRREVDNHFEYEEQTVFPYVKSLLDRTPKEGYNILCFEDNHSDIEGKLHDLKNIIIKYLPDNCAGDLRIDVLFEIFRFEEDLLKHTLLENHVLIPLVEKLEKDGQ</sequence>
<proteinExistence type="predicted"/>
<keyword evidence="3" id="KW-0479">Metal-binding</keyword>
<dbReference type="PANTHER" id="PTHR36438">
    <property type="entry name" value="IRON-SULFUR CLUSTER REPAIR PROTEIN YTFE"/>
    <property type="match status" value="1"/>
</dbReference>
<feature type="domain" description="Hemerythrin-like" evidence="5">
    <location>
        <begin position="105"/>
        <end position="234"/>
    </location>
</feature>
<dbReference type="GO" id="GO:0005737">
    <property type="term" value="C:cytoplasm"/>
    <property type="evidence" value="ECO:0007669"/>
    <property type="project" value="UniProtKB-SubCell"/>
</dbReference>
<dbReference type="EMBL" id="DWYR01000025">
    <property type="protein sequence ID" value="HJA99517.1"/>
    <property type="molecule type" value="Genomic_DNA"/>
</dbReference>
<evidence type="ECO:0000313" key="6">
    <source>
        <dbReference type="EMBL" id="HJA99517.1"/>
    </source>
</evidence>
<dbReference type="AlphaFoldDB" id="A0A9D2L5D7"/>
<evidence type="ECO:0000256" key="2">
    <source>
        <dbReference type="ARBA" id="ARBA00022490"/>
    </source>
</evidence>
<organism evidence="6 7">
    <name type="scientific">Candidatus Alistipes avicola</name>
    <dbReference type="NCBI Taxonomy" id="2838432"/>
    <lineage>
        <taxon>Bacteria</taxon>
        <taxon>Pseudomonadati</taxon>
        <taxon>Bacteroidota</taxon>
        <taxon>Bacteroidia</taxon>
        <taxon>Bacteroidales</taxon>
        <taxon>Rikenellaceae</taxon>
        <taxon>Alistipes</taxon>
    </lineage>
</organism>
<reference evidence="6" key="1">
    <citation type="journal article" date="2021" name="PeerJ">
        <title>Extensive microbial diversity within the chicken gut microbiome revealed by metagenomics and culture.</title>
        <authorList>
            <person name="Gilroy R."/>
            <person name="Ravi A."/>
            <person name="Getino M."/>
            <person name="Pursley I."/>
            <person name="Horton D.L."/>
            <person name="Alikhan N.F."/>
            <person name="Baker D."/>
            <person name="Gharbi K."/>
            <person name="Hall N."/>
            <person name="Watson M."/>
            <person name="Adriaenssens E.M."/>
            <person name="Foster-Nyarko E."/>
            <person name="Jarju S."/>
            <person name="Secka A."/>
            <person name="Antonio M."/>
            <person name="Oren A."/>
            <person name="Chaudhuri R.R."/>
            <person name="La Ragione R."/>
            <person name="Hildebrand F."/>
            <person name="Pallen M.J."/>
        </authorList>
    </citation>
    <scope>NUCLEOTIDE SEQUENCE</scope>
    <source>
        <strain evidence="6">CHK169-11906</strain>
    </source>
</reference>
<evidence type="ECO:0000256" key="3">
    <source>
        <dbReference type="ARBA" id="ARBA00022723"/>
    </source>
</evidence>
<dbReference type="InterPro" id="IPR019903">
    <property type="entry name" value="RIC_family"/>
</dbReference>
<evidence type="ECO:0000256" key="4">
    <source>
        <dbReference type="ARBA" id="ARBA00023004"/>
    </source>
</evidence>
<dbReference type="Proteomes" id="UP000824259">
    <property type="component" value="Unassembled WGS sequence"/>
</dbReference>
<dbReference type="InterPro" id="IPR012312">
    <property type="entry name" value="Hemerythrin-like"/>
</dbReference>
<accession>A0A9D2L5D7</accession>
<dbReference type="Gene3D" id="1.20.120.520">
    <property type="entry name" value="nmb1532 protein domain like"/>
    <property type="match status" value="1"/>
</dbReference>
<evidence type="ECO:0000313" key="7">
    <source>
        <dbReference type="Proteomes" id="UP000824259"/>
    </source>
</evidence>
<evidence type="ECO:0000256" key="1">
    <source>
        <dbReference type="ARBA" id="ARBA00004496"/>
    </source>
</evidence>
<reference evidence="6" key="2">
    <citation type="submission" date="2021-04" db="EMBL/GenBank/DDBJ databases">
        <authorList>
            <person name="Gilroy R."/>
        </authorList>
    </citation>
    <scope>NUCLEOTIDE SEQUENCE</scope>
    <source>
        <strain evidence="6">CHK169-11906</strain>
    </source>
</reference>
<gene>
    <name evidence="6" type="ORF">H9779_07975</name>
</gene>
<keyword evidence="4" id="KW-0408">Iron</keyword>